<proteinExistence type="predicted"/>
<accession>A0A1E2UNR8</accession>
<reference evidence="1 2" key="1">
    <citation type="submission" date="2016-03" db="EMBL/GenBank/DDBJ databases">
        <title>Chemosynthetic sulphur-oxidizing symbionts of marine invertebrate animals are capable of nitrogen fixation.</title>
        <authorList>
            <person name="Petersen J.M."/>
            <person name="Kemper A."/>
            <person name="Gruber-Vodicka H."/>
            <person name="Cardini U."/>
            <person name="Geest Mvander."/>
            <person name="Kleiner M."/>
            <person name="Bulgheresi S."/>
            <person name="Fussmann M."/>
            <person name="Herbold C."/>
            <person name="Seah B.K.B."/>
            <person name="Antony C.Paul."/>
            <person name="Liu D."/>
            <person name="Belitz A."/>
            <person name="Weber M."/>
        </authorList>
    </citation>
    <scope>NUCLEOTIDE SEQUENCE [LARGE SCALE GENOMIC DNA]</scope>
    <source>
        <strain evidence="1">G_D</strain>
    </source>
</reference>
<protein>
    <submittedName>
        <fullName evidence="1">Uncharacterized protein</fullName>
    </submittedName>
</protein>
<evidence type="ECO:0000313" key="1">
    <source>
        <dbReference type="EMBL" id="ODB96398.1"/>
    </source>
</evidence>
<organism evidence="1 2">
    <name type="scientific">Candidatus Thiodiazotropha endoloripes</name>
    <dbReference type="NCBI Taxonomy" id="1818881"/>
    <lineage>
        <taxon>Bacteria</taxon>
        <taxon>Pseudomonadati</taxon>
        <taxon>Pseudomonadota</taxon>
        <taxon>Gammaproteobacteria</taxon>
        <taxon>Chromatiales</taxon>
        <taxon>Sedimenticolaceae</taxon>
        <taxon>Candidatus Thiodiazotropha</taxon>
    </lineage>
</organism>
<dbReference type="EMBL" id="LVJZ01000003">
    <property type="protein sequence ID" value="ODB96398.1"/>
    <property type="molecule type" value="Genomic_DNA"/>
</dbReference>
<dbReference type="STRING" id="1818881.A3196_06285"/>
<gene>
    <name evidence="1" type="ORF">A3196_06285</name>
</gene>
<evidence type="ECO:0000313" key="2">
    <source>
        <dbReference type="Proteomes" id="UP000094849"/>
    </source>
</evidence>
<dbReference type="Proteomes" id="UP000094849">
    <property type="component" value="Unassembled WGS sequence"/>
</dbReference>
<sequence length="147" mass="17458">MRNRHLVPRDGQVIDRYRNGWVLYLSTDHSGAGWVNLKLVDTRSEKRTNYKRTYRLGWDGERFARNVELSKLIDRMPVLYDAINELLLKMTACGDLVNYGVYRPTTKRYRRRGRGVRISRTWIIQNRLSPIFYASTNQNFEKSISKQ</sequence>
<name>A0A1E2UNR8_9GAMM</name>
<keyword evidence="2" id="KW-1185">Reference proteome</keyword>
<dbReference type="AlphaFoldDB" id="A0A1E2UNR8"/>
<comment type="caution">
    <text evidence="1">The sequence shown here is derived from an EMBL/GenBank/DDBJ whole genome shotgun (WGS) entry which is preliminary data.</text>
</comment>